<name>A0A814QRB1_9BILA</name>
<evidence type="ECO:0000313" key="3">
    <source>
        <dbReference type="EMBL" id="CAF1124041.1"/>
    </source>
</evidence>
<gene>
    <name evidence="3" type="ORF">VCS650_LOCUS21353</name>
</gene>
<reference evidence="3" key="1">
    <citation type="submission" date="2021-02" db="EMBL/GenBank/DDBJ databases">
        <authorList>
            <person name="Nowell W R."/>
        </authorList>
    </citation>
    <scope>NUCLEOTIDE SEQUENCE</scope>
</reference>
<evidence type="ECO:0000256" key="1">
    <source>
        <dbReference type="SAM" id="Coils"/>
    </source>
</evidence>
<dbReference type="InterPro" id="IPR035979">
    <property type="entry name" value="RBD_domain_sf"/>
</dbReference>
<organism evidence="3 4">
    <name type="scientific">Adineta steineri</name>
    <dbReference type="NCBI Taxonomy" id="433720"/>
    <lineage>
        <taxon>Eukaryota</taxon>
        <taxon>Metazoa</taxon>
        <taxon>Spiralia</taxon>
        <taxon>Gnathifera</taxon>
        <taxon>Rotifera</taxon>
        <taxon>Eurotatoria</taxon>
        <taxon>Bdelloidea</taxon>
        <taxon>Adinetida</taxon>
        <taxon>Adinetidae</taxon>
        <taxon>Adineta</taxon>
    </lineage>
</organism>
<dbReference type="OrthoDB" id="9981230at2759"/>
<feature type="coiled-coil region" evidence="1">
    <location>
        <begin position="263"/>
        <end position="326"/>
    </location>
</feature>
<dbReference type="AlphaFoldDB" id="A0A814QRB1"/>
<proteinExistence type="predicted"/>
<dbReference type="Proteomes" id="UP000663891">
    <property type="component" value="Unassembled WGS sequence"/>
</dbReference>
<keyword evidence="1" id="KW-0175">Coiled coil</keyword>
<evidence type="ECO:0000259" key="2">
    <source>
        <dbReference type="SMART" id="SM00360"/>
    </source>
</evidence>
<accession>A0A814QRB1</accession>
<evidence type="ECO:0000313" key="4">
    <source>
        <dbReference type="Proteomes" id="UP000663891"/>
    </source>
</evidence>
<dbReference type="CDD" id="cd00590">
    <property type="entry name" value="RRM_SF"/>
    <property type="match status" value="1"/>
</dbReference>
<dbReference type="EMBL" id="CAJNON010000229">
    <property type="protein sequence ID" value="CAF1124041.1"/>
    <property type="molecule type" value="Genomic_DNA"/>
</dbReference>
<dbReference type="Pfam" id="PF00076">
    <property type="entry name" value="RRM_1"/>
    <property type="match status" value="1"/>
</dbReference>
<protein>
    <recommendedName>
        <fullName evidence="2">RRM domain-containing protein</fullName>
    </recommendedName>
</protein>
<dbReference type="InterPro" id="IPR000504">
    <property type="entry name" value="RRM_dom"/>
</dbReference>
<dbReference type="InterPro" id="IPR012677">
    <property type="entry name" value="Nucleotide-bd_a/b_plait_sf"/>
</dbReference>
<dbReference type="SMART" id="SM00360">
    <property type="entry name" value="RRM"/>
    <property type="match status" value="1"/>
</dbReference>
<dbReference type="GO" id="GO:0003723">
    <property type="term" value="F:RNA binding"/>
    <property type="evidence" value="ECO:0007669"/>
    <property type="project" value="InterPro"/>
</dbReference>
<comment type="caution">
    <text evidence="3">The sequence shown here is derived from an EMBL/GenBank/DDBJ whole genome shotgun (WGS) entry which is preliminary data.</text>
</comment>
<dbReference type="SUPFAM" id="SSF54928">
    <property type="entry name" value="RNA-binding domain, RBD"/>
    <property type="match status" value="1"/>
</dbReference>
<sequence length="329" mass="38256">MANDNNQTAEQFCKYVCIKNLPFGITAREISEFFEQFGTIMNLYLKRRVAKDSPISLPNPLVTLVFPDQGSVDEIMAARPFVMGDCQLFVRRCLPINAKYPTEPFFSTRKMLVRLQSDKIDDSLPDDKSIIQYLSHAGGKIEHFERLDNQTVLVKFDDYDPVDICCLSRPHFIGNQSIEIEKCTDENLARNPTGLQQKSNFDIDNEMMDTVSPSIPILSIDDQMTQIRSTHNDMTQRLEREHEQLVGSLAAEWEKVAKKRIRLQRLTLDYKQESERLEVEKRKWQKLYSESLKEKPIIKTQGETKLSDAYQKYTQAKEKYDQLIQNIQK</sequence>
<feature type="domain" description="RRM" evidence="2">
    <location>
        <begin position="15"/>
        <end position="91"/>
    </location>
</feature>
<dbReference type="Gene3D" id="3.30.70.330">
    <property type="match status" value="1"/>
</dbReference>